<dbReference type="SUPFAM" id="SSF141371">
    <property type="entry name" value="PilZ domain-like"/>
    <property type="match status" value="1"/>
</dbReference>
<proteinExistence type="predicted"/>
<dbReference type="OrthoDB" id="5511523at2"/>
<evidence type="ECO:0000313" key="2">
    <source>
        <dbReference type="EMBL" id="EPR35889.1"/>
    </source>
</evidence>
<dbReference type="GO" id="GO:0035438">
    <property type="term" value="F:cyclic-di-GMP binding"/>
    <property type="evidence" value="ECO:0007669"/>
    <property type="project" value="InterPro"/>
</dbReference>
<protein>
    <submittedName>
        <fullName evidence="2">Type IV pilus assembly PilZ</fullName>
    </submittedName>
</protein>
<evidence type="ECO:0000313" key="3">
    <source>
        <dbReference type="Proteomes" id="UP000014977"/>
    </source>
</evidence>
<name>S7UPF5_DESML</name>
<gene>
    <name evidence="2" type="ORF">dsmv_0594</name>
</gene>
<dbReference type="InterPro" id="IPR009875">
    <property type="entry name" value="PilZ_domain"/>
</dbReference>
<accession>S7UPF5</accession>
<dbReference type="Gene3D" id="2.40.10.220">
    <property type="entry name" value="predicted glycosyltransferase like domains"/>
    <property type="match status" value="1"/>
</dbReference>
<dbReference type="Proteomes" id="UP000014977">
    <property type="component" value="Unassembled WGS sequence"/>
</dbReference>
<evidence type="ECO:0000259" key="1">
    <source>
        <dbReference type="Pfam" id="PF07238"/>
    </source>
</evidence>
<dbReference type="Pfam" id="PF07238">
    <property type="entry name" value="PilZ"/>
    <property type="match status" value="1"/>
</dbReference>
<dbReference type="RefSeq" id="WP_020877705.1">
    <property type="nucleotide sequence ID" value="NZ_ATHJ01000105.1"/>
</dbReference>
<dbReference type="EMBL" id="ATHJ01000105">
    <property type="protein sequence ID" value="EPR35889.1"/>
    <property type="molecule type" value="Genomic_DNA"/>
</dbReference>
<sequence>MNEVKAFIDNSGEAVIKCPRCHATRVVDVKEYSRLDHIVRFKVTCPCKHVYRVILERREFFRKPVRLTGVCRMREGVPAVDIHIHNLSRKGLRIELMKDDPPAIGDKVTVEFRLDDEKKTLIRKEALVRTLMGRFVGLEFFSIDPYNVYDKALGFYLM</sequence>
<comment type="caution">
    <text evidence="2">The sequence shown here is derived from an EMBL/GenBank/DDBJ whole genome shotgun (WGS) entry which is preliminary data.</text>
</comment>
<reference evidence="2 3" key="1">
    <citation type="journal article" date="2013" name="Genome Announc.">
        <title>Draft genome sequences for three mercury-methylating, sulfate-reducing bacteria.</title>
        <authorList>
            <person name="Brown S.D."/>
            <person name="Hurt R.A.Jr."/>
            <person name="Gilmour C.C."/>
            <person name="Elias D.A."/>
        </authorList>
    </citation>
    <scope>NUCLEOTIDE SEQUENCE [LARGE SCALE GENOMIC DNA]</scope>
    <source>
        <strain evidence="2 3">DSM 2059</strain>
    </source>
</reference>
<dbReference type="AlphaFoldDB" id="S7UPF5"/>
<keyword evidence="3" id="KW-1185">Reference proteome</keyword>
<organism evidence="2 3">
    <name type="scientific">Desulfococcus multivorans DSM 2059</name>
    <dbReference type="NCBI Taxonomy" id="1121405"/>
    <lineage>
        <taxon>Bacteria</taxon>
        <taxon>Pseudomonadati</taxon>
        <taxon>Thermodesulfobacteriota</taxon>
        <taxon>Desulfobacteria</taxon>
        <taxon>Desulfobacterales</taxon>
        <taxon>Desulfococcaceae</taxon>
        <taxon>Desulfococcus</taxon>
    </lineage>
</organism>
<feature type="domain" description="PilZ" evidence="1">
    <location>
        <begin position="56"/>
        <end position="145"/>
    </location>
</feature>
<dbReference type="eggNOG" id="ENOG5032TRQ">
    <property type="taxonomic scope" value="Bacteria"/>
</dbReference>